<comment type="similarity">
    <text evidence="1">Belongs to the beta-lactamase family.</text>
</comment>
<dbReference type="Proteomes" id="UP000184330">
    <property type="component" value="Unassembled WGS sequence"/>
</dbReference>
<dbReference type="InterPro" id="IPR051478">
    <property type="entry name" value="Beta-lactamase-like_AB/R"/>
</dbReference>
<gene>
    <name evidence="4" type="ORF">PAC_15744</name>
</gene>
<dbReference type="InterPro" id="IPR001466">
    <property type="entry name" value="Beta-lactam-related"/>
</dbReference>
<accession>A0A1L7XLF8</accession>
<evidence type="ECO:0000256" key="2">
    <source>
        <dbReference type="SAM" id="SignalP"/>
    </source>
</evidence>
<feature type="domain" description="Beta-lactamase-related" evidence="3">
    <location>
        <begin position="128"/>
        <end position="307"/>
    </location>
</feature>
<dbReference type="STRING" id="576137.A0A1L7XLF8"/>
<evidence type="ECO:0000256" key="1">
    <source>
        <dbReference type="ARBA" id="ARBA00038473"/>
    </source>
</evidence>
<dbReference type="SUPFAM" id="SSF56601">
    <property type="entry name" value="beta-lactamase/transpeptidase-like"/>
    <property type="match status" value="1"/>
</dbReference>
<proteinExistence type="inferred from homology"/>
<evidence type="ECO:0000259" key="3">
    <source>
        <dbReference type="Pfam" id="PF00144"/>
    </source>
</evidence>
<name>A0A1L7XLF8_9HELO</name>
<dbReference type="EMBL" id="FJOG01000033">
    <property type="protein sequence ID" value="CZR65844.1"/>
    <property type="molecule type" value="Genomic_DNA"/>
</dbReference>
<dbReference type="PANTHER" id="PTHR22935">
    <property type="entry name" value="PENICILLIN-BINDING PROTEIN"/>
    <property type="match status" value="1"/>
</dbReference>
<feature type="signal peptide" evidence="2">
    <location>
        <begin position="1"/>
        <end position="19"/>
    </location>
</feature>
<keyword evidence="2" id="KW-0732">Signal</keyword>
<feature type="chain" id="PRO_5012295699" description="Beta-lactamase-related domain-containing protein" evidence="2">
    <location>
        <begin position="20"/>
        <end position="369"/>
    </location>
</feature>
<organism evidence="4 5">
    <name type="scientific">Phialocephala subalpina</name>
    <dbReference type="NCBI Taxonomy" id="576137"/>
    <lineage>
        <taxon>Eukaryota</taxon>
        <taxon>Fungi</taxon>
        <taxon>Dikarya</taxon>
        <taxon>Ascomycota</taxon>
        <taxon>Pezizomycotina</taxon>
        <taxon>Leotiomycetes</taxon>
        <taxon>Helotiales</taxon>
        <taxon>Mollisiaceae</taxon>
        <taxon>Phialocephala</taxon>
        <taxon>Phialocephala fortinii species complex</taxon>
    </lineage>
</organism>
<dbReference type="Pfam" id="PF00144">
    <property type="entry name" value="Beta-lactamase"/>
    <property type="match status" value="1"/>
</dbReference>
<dbReference type="Gene3D" id="3.40.710.10">
    <property type="entry name" value="DD-peptidase/beta-lactamase superfamily"/>
    <property type="match status" value="1"/>
</dbReference>
<evidence type="ECO:0000313" key="5">
    <source>
        <dbReference type="Proteomes" id="UP000184330"/>
    </source>
</evidence>
<keyword evidence="5" id="KW-1185">Reference proteome</keyword>
<protein>
    <recommendedName>
        <fullName evidence="3">Beta-lactamase-related domain-containing protein</fullName>
    </recommendedName>
</protein>
<dbReference type="AlphaFoldDB" id="A0A1L7XLF8"/>
<reference evidence="4 5" key="1">
    <citation type="submission" date="2016-03" db="EMBL/GenBank/DDBJ databases">
        <authorList>
            <person name="Ploux O."/>
        </authorList>
    </citation>
    <scope>NUCLEOTIDE SEQUENCE [LARGE SCALE GENOMIC DNA]</scope>
    <source>
        <strain evidence="4 5">UAMH 11012</strain>
    </source>
</reference>
<dbReference type="OrthoDB" id="10250282at2759"/>
<dbReference type="InterPro" id="IPR012338">
    <property type="entry name" value="Beta-lactam/transpept-like"/>
</dbReference>
<sequence length="369" mass="39306">MHLSLQTVTLVSFAATAYIASPVPPNYSPSSLACLSSARNNGTYRLQTSSLGYHDQSLTGVPGDGQPWNQDLNLLRTVGINPEDYGLPPLDPNDPAPISPCLADLELLAADRLAACPPNLYFEGVIGRPPIFRSWTSPAYANDGFMLLGIALANITGKSLDQLYSSAVFNPLRMSNSTSEVPPQPDWSQCVISGNDTSLWAVPTSLSVSSGGIFSTINDLAKLGTAILNSTLLPSNKTRQWMKPVSHTASLEFSVGAPWEIYRYTHSDAGAVTDIYTKIGDANNLTGYATLLLDYDAGFNILTAGSTLQKSNLAATIANMITTTMIPTLETQAFAEAESNFAGTYRSNPPDLNSSLTLTVNKSSTDPGL</sequence>
<evidence type="ECO:0000313" key="4">
    <source>
        <dbReference type="EMBL" id="CZR65844.1"/>
    </source>
</evidence>
<dbReference type="PANTHER" id="PTHR22935:SF95">
    <property type="entry name" value="BETA-LACTAMASE-LIKE 1-RELATED"/>
    <property type="match status" value="1"/>
</dbReference>